<dbReference type="PANTHER" id="PTHR33164:SF43">
    <property type="entry name" value="HTH-TYPE TRANSCRIPTIONAL REPRESSOR YETL"/>
    <property type="match status" value="1"/>
</dbReference>
<dbReference type="RefSeq" id="WP_255163488.1">
    <property type="nucleotide sequence ID" value="NZ_CP101471.1"/>
</dbReference>
<dbReference type="InterPro" id="IPR036390">
    <property type="entry name" value="WH_DNA-bd_sf"/>
</dbReference>
<dbReference type="EMBL" id="CP118606">
    <property type="protein sequence ID" value="WEF21327.1"/>
    <property type="molecule type" value="Genomic_DNA"/>
</dbReference>
<evidence type="ECO:0000313" key="2">
    <source>
        <dbReference type="EMBL" id="WEF21327.1"/>
    </source>
</evidence>
<proteinExistence type="predicted"/>
<accession>A0AAJ5VBU8</accession>
<gene>
    <name evidence="2" type="ORF">PWF71_01275</name>
</gene>
<dbReference type="SUPFAM" id="SSF46785">
    <property type="entry name" value="Winged helix' DNA-binding domain"/>
    <property type="match status" value="1"/>
</dbReference>
<reference evidence="2" key="1">
    <citation type="submission" date="2023-02" db="EMBL/GenBank/DDBJ databases">
        <title>Genome sequence of Microbacterium liquefaciens B1075.</title>
        <authorList>
            <person name="Cao J."/>
            <person name="Li X."/>
        </authorList>
    </citation>
    <scope>NUCLEOTIDE SEQUENCE</scope>
    <source>
        <strain evidence="2">B1075</strain>
    </source>
</reference>
<protein>
    <submittedName>
        <fullName evidence="2">MarR family transcriptional regulator</fullName>
    </submittedName>
</protein>
<dbReference type="InterPro" id="IPR036388">
    <property type="entry name" value="WH-like_DNA-bd_sf"/>
</dbReference>
<dbReference type="GO" id="GO:0003700">
    <property type="term" value="F:DNA-binding transcription factor activity"/>
    <property type="evidence" value="ECO:0007669"/>
    <property type="project" value="InterPro"/>
</dbReference>
<feature type="domain" description="HTH marR-type" evidence="1">
    <location>
        <begin position="34"/>
        <end position="134"/>
    </location>
</feature>
<dbReference type="AlphaFoldDB" id="A0AAJ5VBU8"/>
<dbReference type="SMART" id="SM00347">
    <property type="entry name" value="HTH_MARR"/>
    <property type="match status" value="1"/>
</dbReference>
<dbReference type="InterPro" id="IPR039422">
    <property type="entry name" value="MarR/SlyA-like"/>
</dbReference>
<dbReference type="PANTHER" id="PTHR33164">
    <property type="entry name" value="TRANSCRIPTIONAL REGULATOR, MARR FAMILY"/>
    <property type="match status" value="1"/>
</dbReference>
<dbReference type="Pfam" id="PF01047">
    <property type="entry name" value="MarR"/>
    <property type="match status" value="1"/>
</dbReference>
<name>A0AAJ5VBU8_MICMQ</name>
<dbReference type="GO" id="GO:0006950">
    <property type="term" value="P:response to stress"/>
    <property type="evidence" value="ECO:0007669"/>
    <property type="project" value="TreeGrafter"/>
</dbReference>
<dbReference type="InterPro" id="IPR000835">
    <property type="entry name" value="HTH_MarR-typ"/>
</dbReference>
<organism evidence="2 3">
    <name type="scientific">Microbacterium maritypicum</name>
    <name type="common">Microbacterium liquefaciens</name>
    <dbReference type="NCBI Taxonomy" id="33918"/>
    <lineage>
        <taxon>Bacteria</taxon>
        <taxon>Bacillati</taxon>
        <taxon>Actinomycetota</taxon>
        <taxon>Actinomycetes</taxon>
        <taxon>Micrococcales</taxon>
        <taxon>Microbacteriaceae</taxon>
        <taxon>Microbacterium</taxon>
    </lineage>
</organism>
<evidence type="ECO:0000313" key="3">
    <source>
        <dbReference type="Proteomes" id="UP001214756"/>
    </source>
</evidence>
<dbReference type="Proteomes" id="UP001214756">
    <property type="component" value="Chromosome"/>
</dbReference>
<sequence length="152" mass="16666">MSRGDMGQKLEIAAPELAREVDALRRADARLGRRLAAGRQPNETDRAAMRLIAEAPADRPVTPTDLAAHLGVSTAAITSVIRRLAERGQIVVSTHPDDARSKMVRPSLQDLHSPADEVSRRVEGIESEFTPEQLAVIARFLRRLTEEISDLA</sequence>
<dbReference type="GeneID" id="87014126"/>
<dbReference type="Gene3D" id="1.10.10.10">
    <property type="entry name" value="Winged helix-like DNA-binding domain superfamily/Winged helix DNA-binding domain"/>
    <property type="match status" value="1"/>
</dbReference>
<evidence type="ECO:0000259" key="1">
    <source>
        <dbReference type="SMART" id="SM00347"/>
    </source>
</evidence>